<keyword evidence="6" id="KW-0472">Membrane</keyword>
<dbReference type="CDD" id="cd14014">
    <property type="entry name" value="STKc_PknB_like"/>
    <property type="match status" value="1"/>
</dbReference>
<dbReference type="EMBL" id="AP011676">
    <property type="protein sequence ID" value="BAL54028.1"/>
    <property type="molecule type" value="Genomic_DNA"/>
</dbReference>
<dbReference type="InterPro" id="IPR000719">
    <property type="entry name" value="Prot_kinase_dom"/>
</dbReference>
<feature type="binding site" evidence="5">
    <location>
        <position position="110"/>
    </location>
    <ligand>
        <name>ATP</name>
        <dbReference type="ChEBI" id="CHEBI:30616"/>
    </ligand>
</feature>
<proteinExistence type="predicted"/>
<dbReference type="PANTHER" id="PTHR43289">
    <property type="entry name" value="MITOGEN-ACTIVATED PROTEIN KINASE KINASE KINASE 20-RELATED"/>
    <property type="match status" value="1"/>
</dbReference>
<keyword evidence="3" id="KW-0418">Kinase</keyword>
<dbReference type="GO" id="GO:0004674">
    <property type="term" value="F:protein serine/threonine kinase activity"/>
    <property type="evidence" value="ECO:0007669"/>
    <property type="project" value="TreeGrafter"/>
</dbReference>
<keyword evidence="2 5" id="KW-0547">Nucleotide-binding</keyword>
<dbReference type="PROSITE" id="PS00107">
    <property type="entry name" value="PROTEIN_KINASE_ATP"/>
    <property type="match status" value="1"/>
</dbReference>
<evidence type="ECO:0000256" key="2">
    <source>
        <dbReference type="ARBA" id="ARBA00022741"/>
    </source>
</evidence>
<dbReference type="PROSITE" id="PS00108">
    <property type="entry name" value="PROTEIN_KINASE_ST"/>
    <property type="match status" value="1"/>
</dbReference>
<evidence type="ECO:0000256" key="6">
    <source>
        <dbReference type="SAM" id="Phobius"/>
    </source>
</evidence>
<name>H5SCZ2_9BACT</name>
<keyword evidence="4 5" id="KW-0067">ATP-binding</keyword>
<evidence type="ECO:0000256" key="1">
    <source>
        <dbReference type="ARBA" id="ARBA00022679"/>
    </source>
</evidence>
<sequence>MSTDATTQGARLEEERLLHGLITRGLLAEEEVQECRQALAPGQGVSELLRELVKRGYLTVSQGRRVLRNLDALLQQQIPGYLLLEKLGEGSMGAVYKAKQISVDRLVAVKILKPSLAANTGYINRFLREAKIAAQLSSNNIVQAIDAGAAGKLYYFVMEYVQGRTIKQELETGRVFDEKEAVEIVLQVAQALEHAHRRGLVHRDVKPANIILTTDGIVKLADLGLARHTHDRELNKVEQGLTIGTPFYIAPELIQLKTEPDIRADIYSLGATLYQMVTGQPPFPYQDVRKVLLGHLREKPKPPDQINPDLSPGLCEVIERMMAKEREKRYQTPAGVIVDLECLLRGEPPKLARESSSRQQQRLEALRSLAEAETVEAEARDVQYEPPKSSSLTFAWIGLLLLSLLLNVYLLFFR</sequence>
<dbReference type="Pfam" id="PF00069">
    <property type="entry name" value="Pkinase"/>
    <property type="match status" value="1"/>
</dbReference>
<reference evidence="8" key="2">
    <citation type="journal article" date="2012" name="PLoS ONE">
        <title>A Deeply Branching Thermophilic Bacterium with an Ancient Acetyl-CoA Pathway Dominates a Subsurface Ecosystem.</title>
        <authorList>
            <person name="Takami H."/>
            <person name="Noguchi H."/>
            <person name="Takaki Y."/>
            <person name="Uchiyama I."/>
            <person name="Toyoda A."/>
            <person name="Nishi S."/>
            <person name="Chee G.-J."/>
            <person name="Arai W."/>
            <person name="Nunoura T."/>
            <person name="Itoh T."/>
            <person name="Hattori M."/>
            <person name="Takai K."/>
        </authorList>
    </citation>
    <scope>NUCLEOTIDE SEQUENCE</scope>
</reference>
<protein>
    <submittedName>
        <fullName evidence="8">Hypothetical conserved protein</fullName>
    </submittedName>
</protein>
<evidence type="ECO:0000256" key="4">
    <source>
        <dbReference type="ARBA" id="ARBA00022840"/>
    </source>
</evidence>
<dbReference type="SUPFAM" id="SSF56112">
    <property type="entry name" value="Protein kinase-like (PK-like)"/>
    <property type="match status" value="1"/>
</dbReference>
<dbReference type="PANTHER" id="PTHR43289:SF6">
    <property type="entry name" value="SERINE_THREONINE-PROTEIN KINASE NEKL-3"/>
    <property type="match status" value="1"/>
</dbReference>
<keyword evidence="1" id="KW-0808">Transferase</keyword>
<accession>H5SCZ2</accession>
<dbReference type="Gene3D" id="1.10.510.10">
    <property type="entry name" value="Transferase(Phosphotransferase) domain 1"/>
    <property type="match status" value="1"/>
</dbReference>
<reference evidence="8" key="1">
    <citation type="journal article" date="2005" name="Environ. Microbiol.">
        <title>Genetic and functional properties of uncultivated thermophilic crenarchaeotes from a subsurface gold mine as revealed by analysis of genome fragments.</title>
        <authorList>
            <person name="Nunoura T."/>
            <person name="Hirayama H."/>
            <person name="Takami H."/>
            <person name="Oida H."/>
            <person name="Nishi S."/>
            <person name="Shimamura S."/>
            <person name="Suzuki Y."/>
            <person name="Inagaki F."/>
            <person name="Takai K."/>
            <person name="Nealson K.H."/>
            <person name="Horikoshi K."/>
        </authorList>
    </citation>
    <scope>NUCLEOTIDE SEQUENCE</scope>
</reference>
<organism evidence="8">
    <name type="scientific">uncultured Planctomycetota bacterium</name>
    <dbReference type="NCBI Taxonomy" id="120965"/>
    <lineage>
        <taxon>Bacteria</taxon>
        <taxon>Pseudomonadati</taxon>
        <taxon>Planctomycetota</taxon>
        <taxon>environmental samples</taxon>
    </lineage>
</organism>
<feature type="domain" description="Protein kinase" evidence="7">
    <location>
        <begin position="81"/>
        <end position="344"/>
    </location>
</feature>
<keyword evidence="6" id="KW-1133">Transmembrane helix</keyword>
<feature type="transmembrane region" description="Helical" evidence="6">
    <location>
        <begin position="394"/>
        <end position="413"/>
    </location>
</feature>
<evidence type="ECO:0000256" key="3">
    <source>
        <dbReference type="ARBA" id="ARBA00022777"/>
    </source>
</evidence>
<dbReference type="GO" id="GO:0005524">
    <property type="term" value="F:ATP binding"/>
    <property type="evidence" value="ECO:0007669"/>
    <property type="project" value="UniProtKB-UniRule"/>
</dbReference>
<dbReference type="SMART" id="SM00220">
    <property type="entry name" value="S_TKc"/>
    <property type="match status" value="1"/>
</dbReference>
<dbReference type="InterPro" id="IPR017441">
    <property type="entry name" value="Protein_kinase_ATP_BS"/>
</dbReference>
<dbReference type="AlphaFoldDB" id="H5SCZ2"/>
<keyword evidence="6" id="KW-0812">Transmembrane</keyword>
<gene>
    <name evidence="8" type="ORF">HGMM_F12C05C11</name>
</gene>
<dbReference type="InterPro" id="IPR011009">
    <property type="entry name" value="Kinase-like_dom_sf"/>
</dbReference>
<dbReference type="PROSITE" id="PS50011">
    <property type="entry name" value="PROTEIN_KINASE_DOM"/>
    <property type="match status" value="1"/>
</dbReference>
<evidence type="ECO:0000313" key="8">
    <source>
        <dbReference type="EMBL" id="BAL54028.1"/>
    </source>
</evidence>
<evidence type="ECO:0000259" key="7">
    <source>
        <dbReference type="PROSITE" id="PS50011"/>
    </source>
</evidence>
<evidence type="ECO:0000256" key="5">
    <source>
        <dbReference type="PROSITE-ProRule" id="PRU10141"/>
    </source>
</evidence>
<dbReference type="Gene3D" id="3.30.200.20">
    <property type="entry name" value="Phosphorylase Kinase, domain 1"/>
    <property type="match status" value="1"/>
</dbReference>
<dbReference type="InterPro" id="IPR008271">
    <property type="entry name" value="Ser/Thr_kinase_AS"/>
</dbReference>